<protein>
    <submittedName>
        <fullName evidence="1">Uncharacterized protein</fullName>
    </submittedName>
</protein>
<reference evidence="1" key="1">
    <citation type="journal article" date="2021" name="Proc. Natl. Acad. Sci. U.S.A.">
        <title>A Catalog of Tens of Thousands of Viruses from Human Metagenomes Reveals Hidden Associations with Chronic Diseases.</title>
        <authorList>
            <person name="Tisza M.J."/>
            <person name="Buck C.B."/>
        </authorList>
    </citation>
    <scope>NUCLEOTIDE SEQUENCE</scope>
    <source>
        <strain evidence="1">CtBLh2</strain>
    </source>
</reference>
<proteinExistence type="predicted"/>
<evidence type="ECO:0000313" key="1">
    <source>
        <dbReference type="EMBL" id="DAF45553.1"/>
    </source>
</evidence>
<dbReference type="EMBL" id="BK032514">
    <property type="protein sequence ID" value="DAF45553.1"/>
    <property type="molecule type" value="Genomic_DNA"/>
</dbReference>
<accession>A0A8S5S3N4</accession>
<organism evidence="1">
    <name type="scientific">Siphoviridae sp. ctBLh2</name>
    <dbReference type="NCBI Taxonomy" id="2827803"/>
    <lineage>
        <taxon>Viruses</taxon>
        <taxon>Duplodnaviria</taxon>
        <taxon>Heunggongvirae</taxon>
        <taxon>Uroviricota</taxon>
        <taxon>Caudoviricetes</taxon>
    </lineage>
</organism>
<sequence length="78" mass="8836">MRSISVILFFMAQTRPTKPLRKPVSLLLVPVFSNARMLVANLTYRQKTISQRFNSVVIGLIVGLLPICRKTTFKAENT</sequence>
<name>A0A8S5S3N4_9CAUD</name>